<dbReference type="HOGENOM" id="CLU_1960994_0_0_1"/>
<name>A0A0C9U1Q2_SPHS4</name>
<dbReference type="OrthoDB" id="3229989at2759"/>
<sequence length="128" mass="14619">MPDDVIRTDHAFCIFCDNVALPRFMSGQDLYITPRNGVEFYNTLRSYTFDALYNLISQSRRELPVGGYSLACEVASNSILAMLGTDPKLRICYLCTHRRHTRDPGHLRAPRVHLIASRLPRPRAPVRT</sequence>
<dbReference type="Proteomes" id="UP000054279">
    <property type="component" value="Unassembled WGS sequence"/>
</dbReference>
<dbReference type="EMBL" id="KN837875">
    <property type="protein sequence ID" value="KIJ22932.1"/>
    <property type="molecule type" value="Genomic_DNA"/>
</dbReference>
<protein>
    <submittedName>
        <fullName evidence="1">Uncharacterized protein</fullName>
    </submittedName>
</protein>
<organism evidence="1 2">
    <name type="scientific">Sphaerobolus stellatus (strain SS14)</name>
    <dbReference type="NCBI Taxonomy" id="990650"/>
    <lineage>
        <taxon>Eukaryota</taxon>
        <taxon>Fungi</taxon>
        <taxon>Dikarya</taxon>
        <taxon>Basidiomycota</taxon>
        <taxon>Agaricomycotina</taxon>
        <taxon>Agaricomycetes</taxon>
        <taxon>Phallomycetidae</taxon>
        <taxon>Geastrales</taxon>
        <taxon>Sphaerobolaceae</taxon>
        <taxon>Sphaerobolus</taxon>
    </lineage>
</organism>
<proteinExistence type="predicted"/>
<gene>
    <name evidence="1" type="ORF">M422DRAFT_276584</name>
</gene>
<keyword evidence="2" id="KW-1185">Reference proteome</keyword>
<dbReference type="AlphaFoldDB" id="A0A0C9U1Q2"/>
<evidence type="ECO:0000313" key="1">
    <source>
        <dbReference type="EMBL" id="KIJ22932.1"/>
    </source>
</evidence>
<accession>A0A0C9U1Q2</accession>
<evidence type="ECO:0000313" key="2">
    <source>
        <dbReference type="Proteomes" id="UP000054279"/>
    </source>
</evidence>
<reference evidence="1 2" key="1">
    <citation type="submission" date="2014-06" db="EMBL/GenBank/DDBJ databases">
        <title>Evolutionary Origins and Diversification of the Mycorrhizal Mutualists.</title>
        <authorList>
            <consortium name="DOE Joint Genome Institute"/>
            <consortium name="Mycorrhizal Genomics Consortium"/>
            <person name="Kohler A."/>
            <person name="Kuo A."/>
            <person name="Nagy L.G."/>
            <person name="Floudas D."/>
            <person name="Copeland A."/>
            <person name="Barry K.W."/>
            <person name="Cichocki N."/>
            <person name="Veneault-Fourrey C."/>
            <person name="LaButti K."/>
            <person name="Lindquist E.A."/>
            <person name="Lipzen A."/>
            <person name="Lundell T."/>
            <person name="Morin E."/>
            <person name="Murat C."/>
            <person name="Riley R."/>
            <person name="Ohm R."/>
            <person name="Sun H."/>
            <person name="Tunlid A."/>
            <person name="Henrissat B."/>
            <person name="Grigoriev I.V."/>
            <person name="Hibbett D.S."/>
            <person name="Martin F."/>
        </authorList>
    </citation>
    <scope>NUCLEOTIDE SEQUENCE [LARGE SCALE GENOMIC DNA]</scope>
    <source>
        <strain evidence="1 2">SS14</strain>
    </source>
</reference>